<evidence type="ECO:0000313" key="3">
    <source>
        <dbReference type="EMBL" id="EMI54568.1"/>
    </source>
</evidence>
<feature type="transmembrane region" description="Helical" evidence="2">
    <location>
        <begin position="5"/>
        <end position="23"/>
    </location>
</feature>
<keyword evidence="2" id="KW-0812">Transmembrane</keyword>
<dbReference type="OrthoDB" id="9792788at2"/>
<dbReference type="AlphaFoldDB" id="M5UEZ8"/>
<gene>
    <name evidence="3" type="ORF">RSSM_04039</name>
</gene>
<keyword evidence="2" id="KW-1133">Transmembrane helix</keyword>
<reference evidence="3 4" key="1">
    <citation type="journal article" date="2013" name="Mar. Genomics">
        <title>Expression of sulfatases in Rhodopirellula baltica and the diversity of sulfatases in the genus Rhodopirellula.</title>
        <authorList>
            <person name="Wegner C.E."/>
            <person name="Richter-Heitmann T."/>
            <person name="Klindworth A."/>
            <person name="Klockow C."/>
            <person name="Richter M."/>
            <person name="Achstetter T."/>
            <person name="Glockner F.O."/>
            <person name="Harder J."/>
        </authorList>
    </citation>
    <scope>NUCLEOTIDE SEQUENCE [LARGE SCALE GENOMIC DNA]</scope>
    <source>
        <strain evidence="3 4">SM41</strain>
    </source>
</reference>
<keyword evidence="2" id="KW-0472">Membrane</keyword>
<name>M5UEZ8_9BACT</name>
<feature type="region of interest" description="Disordered" evidence="1">
    <location>
        <begin position="130"/>
        <end position="169"/>
    </location>
</feature>
<dbReference type="PANTHER" id="PTHR35335:SF1">
    <property type="entry name" value="UPF0716 PROTEIN FXSA"/>
    <property type="match status" value="1"/>
</dbReference>
<dbReference type="PANTHER" id="PTHR35335">
    <property type="entry name" value="UPF0716 PROTEIN FXSA"/>
    <property type="match status" value="1"/>
</dbReference>
<evidence type="ECO:0000256" key="1">
    <source>
        <dbReference type="SAM" id="MobiDB-lite"/>
    </source>
</evidence>
<keyword evidence="4" id="KW-1185">Reference proteome</keyword>
<evidence type="ECO:0000256" key="2">
    <source>
        <dbReference type="SAM" id="Phobius"/>
    </source>
</evidence>
<sequence length="169" mass="18306">MLIRLFAAFILIPFVELVLLLRMADATSWLTTLTIVVVTGIIGSVLARREGLAAIARFRGALAQGRMPGREIQDGMMIAFAAALLLTPGLITDALGFTLLTPLGRQIVGGYLRRRYAGKFQVHTSGFGAKNGYESERSFDASAAPDHPPRGDRYTVDSPNYGPKQSQPN</sequence>
<dbReference type="NCBIfam" id="NF008528">
    <property type="entry name" value="PRK11463.1-2"/>
    <property type="match status" value="1"/>
</dbReference>
<comment type="caution">
    <text evidence="3">The sequence shown here is derived from an EMBL/GenBank/DDBJ whole genome shotgun (WGS) entry which is preliminary data.</text>
</comment>
<dbReference type="InterPro" id="IPR007313">
    <property type="entry name" value="FxsA"/>
</dbReference>
<feature type="transmembrane region" description="Helical" evidence="2">
    <location>
        <begin position="76"/>
        <end position="100"/>
    </location>
</feature>
<accession>M5UEZ8</accession>
<proteinExistence type="predicted"/>
<evidence type="ECO:0000313" key="4">
    <source>
        <dbReference type="Proteomes" id="UP000011885"/>
    </source>
</evidence>
<dbReference type="Pfam" id="PF04186">
    <property type="entry name" value="FxsA"/>
    <property type="match status" value="1"/>
</dbReference>
<dbReference type="PATRIC" id="fig|1263870.3.peg.4277"/>
<dbReference type="Proteomes" id="UP000011885">
    <property type="component" value="Unassembled WGS sequence"/>
</dbReference>
<organism evidence="3 4">
    <name type="scientific">Rhodopirellula sallentina SM41</name>
    <dbReference type="NCBI Taxonomy" id="1263870"/>
    <lineage>
        <taxon>Bacteria</taxon>
        <taxon>Pseudomonadati</taxon>
        <taxon>Planctomycetota</taxon>
        <taxon>Planctomycetia</taxon>
        <taxon>Pirellulales</taxon>
        <taxon>Pirellulaceae</taxon>
        <taxon>Rhodopirellula</taxon>
    </lineage>
</organism>
<protein>
    <submittedName>
        <fullName evidence="3">FxsA cytoplasmic membrane protein</fullName>
    </submittedName>
</protein>
<feature type="transmembrane region" description="Helical" evidence="2">
    <location>
        <begin position="29"/>
        <end position="47"/>
    </location>
</feature>
<dbReference type="RefSeq" id="WP_008682052.1">
    <property type="nucleotide sequence ID" value="NZ_ANOH01000274.1"/>
</dbReference>
<dbReference type="GO" id="GO:0016020">
    <property type="term" value="C:membrane"/>
    <property type="evidence" value="ECO:0007669"/>
    <property type="project" value="InterPro"/>
</dbReference>
<dbReference type="EMBL" id="ANOH01000274">
    <property type="protein sequence ID" value="EMI54568.1"/>
    <property type="molecule type" value="Genomic_DNA"/>
</dbReference>